<dbReference type="AlphaFoldDB" id="A0A6P6UFE4"/>
<dbReference type="FunFam" id="3.80.10.10:FF:000095">
    <property type="entry name" value="LRR receptor-like serine/threonine-protein kinase GSO1"/>
    <property type="match status" value="2"/>
</dbReference>
<keyword evidence="6" id="KW-0723">Serine/threonine-protein kinase</keyword>
<feature type="chain" id="PRO_5044650670" description="non-specific serine/threonine protein kinase" evidence="24">
    <location>
        <begin position="21"/>
        <end position="1106"/>
    </location>
</feature>
<dbReference type="GO" id="GO:0009409">
    <property type="term" value="P:response to cold"/>
    <property type="evidence" value="ECO:0007669"/>
    <property type="project" value="UniProtKB-ARBA"/>
</dbReference>
<evidence type="ECO:0000256" key="23">
    <source>
        <dbReference type="SAM" id="Phobius"/>
    </source>
</evidence>
<dbReference type="SUPFAM" id="SSF52047">
    <property type="entry name" value="RNI-like"/>
    <property type="match status" value="1"/>
</dbReference>
<dbReference type="InterPro" id="IPR017441">
    <property type="entry name" value="Protein_kinase_ATP_BS"/>
</dbReference>
<evidence type="ECO:0000256" key="11">
    <source>
        <dbReference type="ARBA" id="ARBA00022729"/>
    </source>
</evidence>
<dbReference type="PROSITE" id="PS00107">
    <property type="entry name" value="PROTEIN_KINASE_ATP"/>
    <property type="match status" value="1"/>
</dbReference>
<keyword evidence="11 24" id="KW-0732">Signal</keyword>
<evidence type="ECO:0000313" key="29">
    <source>
        <dbReference type="RefSeq" id="XP_027089176.1"/>
    </source>
</evidence>
<comment type="catalytic activity">
    <reaction evidence="21">
        <text>L-seryl-[protein] + ATP = O-phospho-L-seryl-[protein] + ADP + H(+)</text>
        <dbReference type="Rhea" id="RHEA:17989"/>
        <dbReference type="Rhea" id="RHEA-COMP:9863"/>
        <dbReference type="Rhea" id="RHEA-COMP:11604"/>
        <dbReference type="ChEBI" id="CHEBI:15378"/>
        <dbReference type="ChEBI" id="CHEBI:29999"/>
        <dbReference type="ChEBI" id="CHEBI:30616"/>
        <dbReference type="ChEBI" id="CHEBI:83421"/>
        <dbReference type="ChEBI" id="CHEBI:456216"/>
        <dbReference type="EC" id="2.7.11.1"/>
    </reaction>
</comment>
<feature type="binding site" evidence="22">
    <location>
        <position position="858"/>
    </location>
    <ligand>
        <name>ATP</name>
        <dbReference type="ChEBI" id="CHEBI:30616"/>
    </ligand>
</feature>
<dbReference type="Gene3D" id="1.10.510.10">
    <property type="entry name" value="Transferase(Phosphotransferase) domain 1"/>
    <property type="match status" value="1"/>
</dbReference>
<dbReference type="GO" id="GO:0005886">
    <property type="term" value="C:plasma membrane"/>
    <property type="evidence" value="ECO:0007669"/>
    <property type="project" value="UniProtKB-SubCell"/>
</dbReference>
<dbReference type="Pfam" id="PF00069">
    <property type="entry name" value="Pkinase"/>
    <property type="match status" value="1"/>
</dbReference>
<dbReference type="RefSeq" id="XP_027089174.1">
    <property type="nucleotide sequence ID" value="XM_027233373.1"/>
</dbReference>
<keyword evidence="5" id="KW-1003">Cell membrane</keyword>
<reference evidence="26" key="1">
    <citation type="journal article" date="2025" name="Foods">
        <title>Unveiling the Microbial Signatures of Arabica Coffee Cherries: Insights into Ripeness Specific Diversity, Functional Traits, and Implications for Quality and Safety.</title>
        <authorList>
            <consortium name="RefSeq"/>
            <person name="Tenea G.N."/>
            <person name="Cifuentes V."/>
            <person name="Reyes P."/>
            <person name="Cevallos-Vallejos M."/>
        </authorList>
    </citation>
    <scope>NUCLEOTIDE SEQUENCE [LARGE SCALE GENOMIC DNA]</scope>
</reference>
<proteinExistence type="inferred from homology"/>
<comment type="similarity">
    <text evidence="2">Belongs to the protein kinase superfamily. Ser/Thr protein kinase family.</text>
</comment>
<evidence type="ECO:0000256" key="4">
    <source>
        <dbReference type="ARBA" id="ARBA00022473"/>
    </source>
</evidence>
<feature type="domain" description="Protein kinase" evidence="25">
    <location>
        <begin position="830"/>
        <end position="1106"/>
    </location>
</feature>
<dbReference type="GO" id="GO:0051707">
    <property type="term" value="P:response to other organism"/>
    <property type="evidence" value="ECO:0007669"/>
    <property type="project" value="UniProtKB-ARBA"/>
</dbReference>
<evidence type="ECO:0000256" key="14">
    <source>
        <dbReference type="ARBA" id="ARBA00022777"/>
    </source>
</evidence>
<evidence type="ECO:0000256" key="17">
    <source>
        <dbReference type="ARBA" id="ARBA00023136"/>
    </source>
</evidence>
<keyword evidence="9" id="KW-0808">Transferase</keyword>
<evidence type="ECO:0000256" key="5">
    <source>
        <dbReference type="ARBA" id="ARBA00022475"/>
    </source>
</evidence>
<dbReference type="CDD" id="cd14066">
    <property type="entry name" value="STKc_IRAK"/>
    <property type="match status" value="1"/>
</dbReference>
<evidence type="ECO:0000256" key="6">
    <source>
        <dbReference type="ARBA" id="ARBA00022527"/>
    </source>
</evidence>
<dbReference type="Proteomes" id="UP001652660">
    <property type="component" value="Chromosome 9e"/>
</dbReference>
<keyword evidence="13 22" id="KW-0547">Nucleotide-binding</keyword>
<dbReference type="Pfam" id="PF00560">
    <property type="entry name" value="LRR_1"/>
    <property type="match status" value="8"/>
</dbReference>
<dbReference type="SMART" id="SM00369">
    <property type="entry name" value="LRR_TYP"/>
    <property type="match status" value="5"/>
</dbReference>
<dbReference type="GO" id="GO:0009414">
    <property type="term" value="P:response to water deprivation"/>
    <property type="evidence" value="ECO:0007669"/>
    <property type="project" value="UniProtKB-ARBA"/>
</dbReference>
<keyword evidence="10 23" id="KW-0812">Transmembrane</keyword>
<keyword evidence="14" id="KW-0418">Kinase</keyword>
<keyword evidence="12" id="KW-0677">Repeat</keyword>
<dbReference type="GO" id="GO:0005524">
    <property type="term" value="F:ATP binding"/>
    <property type="evidence" value="ECO:0007669"/>
    <property type="project" value="UniProtKB-UniRule"/>
</dbReference>
<dbReference type="GO" id="GO:0009942">
    <property type="term" value="P:longitudinal axis specification"/>
    <property type="evidence" value="ECO:0007669"/>
    <property type="project" value="UniProtKB-ARBA"/>
</dbReference>
<dbReference type="Pfam" id="PF08263">
    <property type="entry name" value="LRRNT_2"/>
    <property type="match status" value="1"/>
</dbReference>
<evidence type="ECO:0000256" key="8">
    <source>
        <dbReference type="ARBA" id="ARBA00022614"/>
    </source>
</evidence>
<dbReference type="GO" id="GO:0009945">
    <property type="term" value="P:radial axis specification"/>
    <property type="evidence" value="ECO:0007669"/>
    <property type="project" value="UniProtKB-ARBA"/>
</dbReference>
<dbReference type="GO" id="GO:0048508">
    <property type="term" value="P:embryonic meristem development"/>
    <property type="evidence" value="ECO:0007669"/>
    <property type="project" value="UniProtKB-ARBA"/>
</dbReference>
<keyword evidence="8" id="KW-0433">Leucine-rich repeat</keyword>
<comment type="subcellular location">
    <subcellularLocation>
        <location evidence="1">Cell membrane</location>
        <topology evidence="1">Single-pass type I membrane protein</topology>
    </subcellularLocation>
</comment>
<keyword evidence="17 23" id="KW-0472">Membrane</keyword>
<dbReference type="PROSITE" id="PS00108">
    <property type="entry name" value="PROTEIN_KINASE_ST"/>
    <property type="match status" value="1"/>
</dbReference>
<evidence type="ECO:0000256" key="7">
    <source>
        <dbReference type="ARBA" id="ARBA00022553"/>
    </source>
</evidence>
<evidence type="ECO:0000256" key="18">
    <source>
        <dbReference type="ARBA" id="ARBA00023170"/>
    </source>
</evidence>
<dbReference type="SMART" id="SM00220">
    <property type="entry name" value="S_TKc"/>
    <property type="match status" value="1"/>
</dbReference>
<dbReference type="OrthoDB" id="1896041at2759"/>
<dbReference type="PANTHER" id="PTHR48056:SF63">
    <property type="entry name" value="PROTEIN KINASE DOMAIN-CONTAINING PROTEIN"/>
    <property type="match status" value="1"/>
</dbReference>
<dbReference type="PANTHER" id="PTHR48056">
    <property type="entry name" value="LRR RECEPTOR-LIKE SERINE/THREONINE-PROTEIN KINASE-RELATED"/>
    <property type="match status" value="1"/>
</dbReference>
<dbReference type="PROSITE" id="PS51450">
    <property type="entry name" value="LRR"/>
    <property type="match status" value="1"/>
</dbReference>
<keyword evidence="19" id="KW-0325">Glycoprotein</keyword>
<dbReference type="InterPro" id="IPR011009">
    <property type="entry name" value="Kinase-like_dom_sf"/>
</dbReference>
<feature type="transmembrane region" description="Helical" evidence="23">
    <location>
        <begin position="769"/>
        <end position="792"/>
    </location>
</feature>
<dbReference type="InterPro" id="IPR003591">
    <property type="entry name" value="Leu-rich_rpt_typical-subtyp"/>
</dbReference>
<dbReference type="GeneID" id="113710396"/>
<keyword evidence="15 22" id="KW-0067">ATP-binding</keyword>
<comment type="catalytic activity">
    <reaction evidence="20">
        <text>L-threonyl-[protein] + ATP = O-phospho-L-threonyl-[protein] + ADP + H(+)</text>
        <dbReference type="Rhea" id="RHEA:46608"/>
        <dbReference type="Rhea" id="RHEA-COMP:11060"/>
        <dbReference type="Rhea" id="RHEA-COMP:11605"/>
        <dbReference type="ChEBI" id="CHEBI:15378"/>
        <dbReference type="ChEBI" id="CHEBI:30013"/>
        <dbReference type="ChEBI" id="CHEBI:30616"/>
        <dbReference type="ChEBI" id="CHEBI:61977"/>
        <dbReference type="ChEBI" id="CHEBI:456216"/>
        <dbReference type="EC" id="2.7.11.1"/>
    </reaction>
</comment>
<evidence type="ECO:0000256" key="19">
    <source>
        <dbReference type="ARBA" id="ARBA00023180"/>
    </source>
</evidence>
<evidence type="ECO:0000256" key="22">
    <source>
        <dbReference type="PROSITE-ProRule" id="PRU10141"/>
    </source>
</evidence>
<dbReference type="RefSeq" id="XP_027089176.1">
    <property type="nucleotide sequence ID" value="XM_027233375.1"/>
</dbReference>
<sequence>MTSSAAFFPTFFFLLFSMLALTPIHRFNAAALSQDQDQDNDATWLLSFKASMIYSDPSNLLGSWNTSPNPCSNSSSSSSWFGVSCDPISSRVVSLNLTIPSQGRQPNGFNILSGTLSPSLAHLTHLRTLSLAHHAFSGHIPPQLGSLNSLQILELQGCNLSGSIPHSLSLSLSLRFLNLSHNSLSNSIPPGFLNSTGALAVLDLSNNLLSGTLSSSKSSSNGCPQSLTYLSLSNNFLVGDIPANIGTCSNLTALLLNGNLFEGKIPSTLGHLSRLQVLDISRNSLTGTIPIELANCKSLSVLVLTNLLLESDSPPPSGLDFATFRGEFNAFNGGLPFQVLLLPNLQMLWAPRANLAGPLPTKWTPSCSLRVLNLALNNIIGSMPYSLAAMCTNLTFLDLSSNALQGYLPPNFQIPCTAYFNVSRNSLSGFILIQDTFDTNGNSSRCGGLAVKSSCGVDLLGLLDLEAEEGLLHTAYSFISPCWASHSQDIDLSGAALLGSDVPVVVTHDFSWNYFSGPLPFFSILLAAPVKVSYWLFLNNNVFNATLSSKSLPSCENLRSFYLNLNSNQVYGEIDAKFFNCSCLVYFEAAQNLINGSIPAEVGNLKKLQHLDLSRNKLSGYLPERLGELEGLQHVLLAENNLTGEIPNQIGELTSLMALNLSHNDLRGYIPTNLGNAKNLEIVLLDHNSISGEVPSSVAALSNLALLDLSFNNLSGPIPPFKHAINCDSFKGNPFLQSCPDHGASAPPTGLPFPLKVRKWQNRSKLRSFVIGISTSVSVLVSILAVIFVFILGRRKLSRLASLRRKVVVTFTGAPPGLNYDNVIRATGNFSVGNLIGSGGFGSTYKAELVPGFLVAVKRLSIGRFQGIQQFDAEIRTLGRIRHKNLVTLMGYYVGKAEMFLVYNYLPGGNLDTFIHEETCMNKEWRVIHKIAVDVAKALTYLHYSCVPRIVHRDIKPSNILLDEELNAYLSDFGLARLLEVFQTHATTDVAGTFGYVAPEYATTCRVSDKADVYSFGVVLLELLSGKKSLDPSFSEYGNGFNIVAWARLLVAEGRSFELFSPELWQSGPHDDLLAMLRLASSCTVESVSVRPSTKQVLDKLNQLNV</sequence>
<dbReference type="InterPro" id="IPR008271">
    <property type="entry name" value="Ser/Thr_kinase_AS"/>
</dbReference>
<evidence type="ECO:0000256" key="9">
    <source>
        <dbReference type="ARBA" id="ARBA00022679"/>
    </source>
</evidence>
<dbReference type="InterPro" id="IPR001611">
    <property type="entry name" value="Leu-rich_rpt"/>
</dbReference>
<evidence type="ECO:0000256" key="20">
    <source>
        <dbReference type="ARBA" id="ARBA00047899"/>
    </source>
</evidence>
<evidence type="ECO:0000256" key="21">
    <source>
        <dbReference type="ARBA" id="ARBA00048679"/>
    </source>
</evidence>
<evidence type="ECO:0000259" key="25">
    <source>
        <dbReference type="PROSITE" id="PS50011"/>
    </source>
</evidence>
<dbReference type="PROSITE" id="PS50011">
    <property type="entry name" value="PROTEIN_KINASE_DOM"/>
    <property type="match status" value="1"/>
</dbReference>
<evidence type="ECO:0000256" key="1">
    <source>
        <dbReference type="ARBA" id="ARBA00004251"/>
    </source>
</evidence>
<evidence type="ECO:0000313" key="26">
    <source>
        <dbReference type="Proteomes" id="UP001652660"/>
    </source>
</evidence>
<dbReference type="SUPFAM" id="SSF56112">
    <property type="entry name" value="Protein kinase-like (PK-like)"/>
    <property type="match status" value="1"/>
</dbReference>
<organism evidence="26 27">
    <name type="scientific">Coffea arabica</name>
    <name type="common">Arabian coffee</name>
    <dbReference type="NCBI Taxonomy" id="13443"/>
    <lineage>
        <taxon>Eukaryota</taxon>
        <taxon>Viridiplantae</taxon>
        <taxon>Streptophyta</taxon>
        <taxon>Embryophyta</taxon>
        <taxon>Tracheophyta</taxon>
        <taxon>Spermatophyta</taxon>
        <taxon>Magnoliopsida</taxon>
        <taxon>eudicotyledons</taxon>
        <taxon>Gunneridae</taxon>
        <taxon>Pentapetalae</taxon>
        <taxon>asterids</taxon>
        <taxon>lamiids</taxon>
        <taxon>Gentianales</taxon>
        <taxon>Rubiaceae</taxon>
        <taxon>Ixoroideae</taxon>
        <taxon>Gardenieae complex</taxon>
        <taxon>Bertiereae - Coffeeae clade</taxon>
        <taxon>Coffeeae</taxon>
        <taxon>Coffea</taxon>
    </lineage>
</organism>
<dbReference type="PRINTS" id="PR00019">
    <property type="entry name" value="LEURICHRPT"/>
</dbReference>
<dbReference type="Gene3D" id="3.80.10.10">
    <property type="entry name" value="Ribonuclease Inhibitor"/>
    <property type="match status" value="4"/>
</dbReference>
<gene>
    <name evidence="27 28 29" type="primary">LOC113710396</name>
</gene>
<dbReference type="FunFam" id="3.30.200.20:FF:000260">
    <property type="entry name" value="LRR receptor-like serine/threonine-protein kinase RPK2"/>
    <property type="match status" value="1"/>
</dbReference>
<keyword evidence="18" id="KW-0675">Receptor</keyword>
<dbReference type="FunFam" id="3.80.10.10:FF:000041">
    <property type="entry name" value="LRR receptor-like serine/threonine-protein kinase ERECTA"/>
    <property type="match status" value="1"/>
</dbReference>
<evidence type="ECO:0000256" key="16">
    <source>
        <dbReference type="ARBA" id="ARBA00022989"/>
    </source>
</evidence>
<dbReference type="InterPro" id="IPR000719">
    <property type="entry name" value="Prot_kinase_dom"/>
</dbReference>
<evidence type="ECO:0000313" key="28">
    <source>
        <dbReference type="RefSeq" id="XP_027089174.1"/>
    </source>
</evidence>
<dbReference type="InterPro" id="IPR050647">
    <property type="entry name" value="Plant_LRR-RLKs"/>
</dbReference>
<protein>
    <recommendedName>
        <fullName evidence="3">non-specific serine/threonine protein kinase</fullName>
        <ecNumber evidence="3">2.7.11.1</ecNumber>
    </recommendedName>
</protein>
<dbReference type="SUPFAM" id="SSF52058">
    <property type="entry name" value="L domain-like"/>
    <property type="match status" value="1"/>
</dbReference>
<evidence type="ECO:0000313" key="27">
    <source>
        <dbReference type="RefSeq" id="XP_027089173.1"/>
    </source>
</evidence>
<evidence type="ECO:0000256" key="12">
    <source>
        <dbReference type="ARBA" id="ARBA00022737"/>
    </source>
</evidence>
<evidence type="ECO:0000256" key="15">
    <source>
        <dbReference type="ARBA" id="ARBA00022840"/>
    </source>
</evidence>
<dbReference type="InterPro" id="IPR013210">
    <property type="entry name" value="LRR_N_plant-typ"/>
</dbReference>
<evidence type="ECO:0000256" key="24">
    <source>
        <dbReference type="SAM" id="SignalP"/>
    </source>
</evidence>
<dbReference type="GO" id="GO:0006952">
    <property type="term" value="P:defense response"/>
    <property type="evidence" value="ECO:0007669"/>
    <property type="project" value="UniProtKB-ARBA"/>
</dbReference>
<evidence type="ECO:0000256" key="2">
    <source>
        <dbReference type="ARBA" id="ARBA00008684"/>
    </source>
</evidence>
<keyword evidence="16 23" id="KW-1133">Transmembrane helix</keyword>
<evidence type="ECO:0000256" key="3">
    <source>
        <dbReference type="ARBA" id="ARBA00012513"/>
    </source>
</evidence>
<dbReference type="InterPro" id="IPR032675">
    <property type="entry name" value="LRR_dom_sf"/>
</dbReference>
<dbReference type="Gene3D" id="3.30.200.20">
    <property type="entry name" value="Phosphorylase Kinase, domain 1"/>
    <property type="match status" value="1"/>
</dbReference>
<feature type="signal peptide" evidence="24">
    <location>
        <begin position="1"/>
        <end position="20"/>
    </location>
</feature>
<reference evidence="27 28" key="2">
    <citation type="submission" date="2025-04" db="UniProtKB">
        <authorList>
            <consortium name="RefSeq"/>
        </authorList>
    </citation>
    <scope>IDENTIFICATION</scope>
    <source>
        <tissue evidence="27 28">Leaves</tissue>
    </source>
</reference>
<dbReference type="FunFam" id="1.10.510.10:FF:000192">
    <property type="entry name" value="LRR receptor-like serine/threonine-protein kinase RPK2"/>
    <property type="match status" value="1"/>
</dbReference>
<dbReference type="RefSeq" id="XP_027089173.1">
    <property type="nucleotide sequence ID" value="XM_027233372.1"/>
</dbReference>
<accession>A0A6P6UFE4</accession>
<keyword evidence="7" id="KW-0597">Phosphoprotein</keyword>
<dbReference type="GO" id="GO:0004674">
    <property type="term" value="F:protein serine/threonine kinase activity"/>
    <property type="evidence" value="ECO:0007669"/>
    <property type="project" value="UniProtKB-KW"/>
</dbReference>
<keyword evidence="26" id="KW-1185">Reference proteome</keyword>
<keyword evidence="4" id="KW-0217">Developmental protein</keyword>
<evidence type="ECO:0000256" key="10">
    <source>
        <dbReference type="ARBA" id="ARBA00022692"/>
    </source>
</evidence>
<name>A0A6P6UFE4_COFAR</name>
<dbReference type="EC" id="2.7.11.1" evidence="3"/>
<evidence type="ECO:0000256" key="13">
    <source>
        <dbReference type="ARBA" id="ARBA00022741"/>
    </source>
</evidence>